<feature type="active site" evidence="5">
    <location>
        <position position="362"/>
    </location>
</feature>
<feature type="binding site" evidence="6">
    <location>
        <position position="596"/>
    </location>
    <ligand>
        <name>Ca(2+)</name>
        <dbReference type="ChEBI" id="CHEBI:29108"/>
    </ligand>
</feature>
<dbReference type="InterPro" id="IPR001382">
    <property type="entry name" value="Glyco_hydro_47"/>
</dbReference>
<accession>B8MTY3</accession>
<evidence type="ECO:0000256" key="5">
    <source>
        <dbReference type="PIRSR" id="PIRSR601382-1"/>
    </source>
</evidence>
<dbReference type="PRINTS" id="PR00747">
    <property type="entry name" value="GLYHDRLASE47"/>
</dbReference>
<dbReference type="GO" id="GO:0044322">
    <property type="term" value="C:endoplasmic reticulum quality control compartment"/>
    <property type="evidence" value="ECO:0007669"/>
    <property type="project" value="GOC"/>
</dbReference>
<keyword evidence="7 10" id="KW-0378">Hydrolase</keyword>
<keyword evidence="7" id="KW-0326">Glycosidase</keyword>
<dbReference type="GO" id="GO:0036503">
    <property type="term" value="P:ERAD pathway"/>
    <property type="evidence" value="ECO:0007669"/>
    <property type="project" value="UniProtKB-ARBA"/>
</dbReference>
<reference evidence="11" key="1">
    <citation type="journal article" date="2015" name="Genome Announc.">
        <title>Genome sequence of the AIDS-associated pathogen Penicillium marneffei (ATCC18224) and its near taxonomic relative Talaromyces stipitatus (ATCC10500).</title>
        <authorList>
            <person name="Nierman W.C."/>
            <person name="Fedorova-Abrams N.D."/>
            <person name="Andrianopoulos A."/>
        </authorList>
    </citation>
    <scope>NUCLEOTIDE SEQUENCE [LARGE SCALE GENOMIC DNA]</scope>
    <source>
        <strain evidence="11">ATCC 10500 / CBS 375.48 / QM 6759 / NRRL 1006</strain>
    </source>
</reference>
<proteinExistence type="inferred from homology"/>
<dbReference type="GO" id="GO:0016020">
    <property type="term" value="C:membrane"/>
    <property type="evidence" value="ECO:0007669"/>
    <property type="project" value="InterPro"/>
</dbReference>
<gene>
    <name evidence="10" type="ORF">TSTA_006400</name>
</gene>
<dbReference type="InterPro" id="IPR012341">
    <property type="entry name" value="6hp_glycosidase-like_sf"/>
</dbReference>
<name>B8MTY3_TALSN</name>
<dbReference type="RefSeq" id="XP_002488270.1">
    <property type="nucleotide sequence ID" value="XM_002488225.1"/>
</dbReference>
<dbReference type="eggNOG" id="KOG2429">
    <property type="taxonomic scope" value="Eukaryota"/>
</dbReference>
<dbReference type="PANTHER" id="PTHR45679:SF5">
    <property type="entry name" value="ER DEGRADATION-ENHANCING ALPHA-MANNOSIDASE-LIKE PROTEIN 1"/>
    <property type="match status" value="1"/>
</dbReference>
<comment type="subcellular location">
    <subcellularLocation>
        <location evidence="1">Endoplasmic reticulum</location>
    </subcellularLocation>
</comment>
<feature type="signal peptide" evidence="9">
    <location>
        <begin position="1"/>
        <end position="35"/>
    </location>
</feature>
<dbReference type="InParanoid" id="B8MTY3"/>
<dbReference type="VEuPathDB" id="FungiDB:TSTA_006400"/>
<dbReference type="EC" id="3.2.1.-" evidence="7"/>
<dbReference type="OrthoDB" id="8118055at2759"/>
<dbReference type="EMBL" id="EQ962660">
    <property type="protein sequence ID" value="EED12616.1"/>
    <property type="molecule type" value="Genomic_DNA"/>
</dbReference>
<dbReference type="Proteomes" id="UP000001745">
    <property type="component" value="Unassembled WGS sequence"/>
</dbReference>
<feature type="compositionally biased region" description="Polar residues" evidence="8">
    <location>
        <begin position="844"/>
        <end position="859"/>
    </location>
</feature>
<protein>
    <recommendedName>
        <fullName evidence="7">alpha-1,2-Mannosidase</fullName>
        <ecNumber evidence="7">3.2.1.-</ecNumber>
    </recommendedName>
</protein>
<dbReference type="OMA" id="CTPLTRD"/>
<comment type="similarity">
    <text evidence="2 7">Belongs to the glycosyl hydrolase 47 family.</text>
</comment>
<evidence type="ECO:0000256" key="4">
    <source>
        <dbReference type="ARBA" id="ARBA00023180"/>
    </source>
</evidence>
<evidence type="ECO:0000256" key="7">
    <source>
        <dbReference type="RuleBase" id="RU361193"/>
    </source>
</evidence>
<evidence type="ECO:0000313" key="10">
    <source>
        <dbReference type="EMBL" id="EED12616.1"/>
    </source>
</evidence>
<feature type="active site" description="Proton donor" evidence="5">
    <location>
        <position position="489"/>
    </location>
</feature>
<feature type="active site" description="Proton donor" evidence="5">
    <location>
        <position position="162"/>
    </location>
</feature>
<dbReference type="GO" id="GO:0005975">
    <property type="term" value="P:carbohydrate metabolic process"/>
    <property type="evidence" value="ECO:0007669"/>
    <property type="project" value="InterPro"/>
</dbReference>
<dbReference type="GO" id="GO:0005509">
    <property type="term" value="F:calcium ion binding"/>
    <property type="evidence" value="ECO:0007669"/>
    <property type="project" value="InterPro"/>
</dbReference>
<dbReference type="STRING" id="441959.B8MTY3"/>
<evidence type="ECO:0000313" key="11">
    <source>
        <dbReference type="Proteomes" id="UP000001745"/>
    </source>
</evidence>
<dbReference type="PhylomeDB" id="B8MTY3"/>
<feature type="region of interest" description="Disordered" evidence="8">
    <location>
        <begin position="823"/>
        <end position="859"/>
    </location>
</feature>
<dbReference type="GeneID" id="8105325"/>
<dbReference type="GO" id="GO:0004571">
    <property type="term" value="F:mannosyl-oligosaccharide 1,2-alpha-mannosidase activity"/>
    <property type="evidence" value="ECO:0007669"/>
    <property type="project" value="InterPro"/>
</dbReference>
<dbReference type="HOGENOM" id="CLU_003818_2_0_1"/>
<dbReference type="InterPro" id="IPR036026">
    <property type="entry name" value="Seven-hairpin_glycosidases"/>
</dbReference>
<evidence type="ECO:0000256" key="6">
    <source>
        <dbReference type="PIRSR" id="PIRSR601382-2"/>
    </source>
</evidence>
<dbReference type="Pfam" id="PF01532">
    <property type="entry name" value="Glyco_hydro_47"/>
    <property type="match status" value="1"/>
</dbReference>
<dbReference type="AlphaFoldDB" id="B8MTY3"/>
<keyword evidence="4" id="KW-0325">Glycoprotein</keyword>
<keyword evidence="6" id="KW-0479">Metal-binding</keyword>
<sequence length="1145" mass="127886">MRTRCQCPNIPGLSSPTCLRWVLLALALWLVRVQALKDHEIRDLRLQAEQMFYHGYDNYIKYAFPEDELRPLTCGPLTRDRDHPERVELNDVLGNYSLTLIDSLSTLGILASSNDTGSRAWTHFQNGVQEIVRLYGDGSQGPKGQGERARGFDLDSKVQVFETVIRGLGGLLSAHLFAVGDLPVRGYNPSPEAADYAKAWDKSAFSSSKQPKGIAWSNGFLYDGQLLRLARDLADRLLPAFYTPTGLPYPRVNLRHGVPFYENSPLSKIYPGQRSDNRKKYTTRFQSRPEVTETCSAGAGSLILEFATLSRLTGDGRYEDLAKRAFWAVWLRRSEIDLIGAGIDAETGNWVAPFTGVGAGIDSFFEYAYKSYILLSSGEPPEFDTSSPWSLMDNYFISLEEEHHSPGFYFQVWQDAQDAIKHHLYRGHGYQHPHYVQADLQTGATRAFWIDSLSAFYPGVLTLAGKIEEATEIHLLATALWTRFSALPERWNVATGEIDNGLGWWGGRPEFIESTYYLYRATKDPWYLHVGEMVLRDIKRRCWTRCGWAGLQDVRTGELQDRMESFFLGETAKYMFLLFDPDHLLNKLDAPFVFTTEGHPLIFPKSGSTASSPAKSEIENVTDTCELAPVPPPFSFSSTAARPDIFHAASLARLHLMPTRNEAGGALFDFAQDHPSVTASDLFSPSNYTFYPWTLPPELVPYNAMSSPMSIRPTLDISFPKLPGMIIGSGSMERVQDGVLLKSIGGLRLGMVQDIPLGIEDGSTGIYTDLFRIQVINNLPLGRDEKVYLSREIVFDVLSPNDPHFSRVRDPVMLDVVIDVESESTQSKNKNDTKSSRHQKSKQEQTIIRQESPTLSDDGTFLNGQISTASSVRTALAALMGHISTILGDERGNNLDGDNESHYSGNVQSSLFKRKTSSGTSTRLILPAINSIGAGSAPIPDIVDAAIFSHNGKPATTRLTWSKIYLADELCDHRLPADVPREYQVLVIKRGGCSFSEKLKNIPGYPNSGSSNDSNRLQLVIVVSYPEHDAGSMFSFYHEGKEAFHASDEQHFYDEQYYQRPFTSTNPNLMQARAALSSESRLVRPHLEEIQMTSSGLPRREPISMIMVGGGEETYELLRSSTGLGVRRRWIVKSQNVPIGNLYII</sequence>
<feature type="chain" id="PRO_5002877765" description="alpha-1,2-Mannosidase" evidence="9">
    <location>
        <begin position="36"/>
        <end position="1145"/>
    </location>
</feature>
<evidence type="ECO:0000256" key="3">
    <source>
        <dbReference type="ARBA" id="ARBA00022824"/>
    </source>
</evidence>
<dbReference type="FunCoup" id="B8MTY3">
    <property type="interactions" value="547"/>
</dbReference>
<evidence type="ECO:0000256" key="9">
    <source>
        <dbReference type="SAM" id="SignalP"/>
    </source>
</evidence>
<dbReference type="Gene3D" id="1.50.10.10">
    <property type="match status" value="1"/>
</dbReference>
<dbReference type="SUPFAM" id="SSF48225">
    <property type="entry name" value="Seven-hairpin glycosidases"/>
    <property type="match status" value="1"/>
</dbReference>
<organism evidence="10 11">
    <name type="scientific">Talaromyces stipitatus (strain ATCC 10500 / CBS 375.48 / QM 6759 / NRRL 1006)</name>
    <name type="common">Penicillium stipitatum</name>
    <dbReference type="NCBI Taxonomy" id="441959"/>
    <lineage>
        <taxon>Eukaryota</taxon>
        <taxon>Fungi</taxon>
        <taxon>Dikarya</taxon>
        <taxon>Ascomycota</taxon>
        <taxon>Pezizomycotina</taxon>
        <taxon>Eurotiomycetes</taxon>
        <taxon>Eurotiomycetidae</taxon>
        <taxon>Eurotiales</taxon>
        <taxon>Trichocomaceae</taxon>
        <taxon>Talaromyces</taxon>
        <taxon>Talaromyces sect. Talaromyces</taxon>
    </lineage>
</organism>
<evidence type="ECO:0000256" key="8">
    <source>
        <dbReference type="SAM" id="MobiDB-lite"/>
    </source>
</evidence>
<feature type="active site" evidence="5">
    <location>
        <position position="510"/>
    </location>
</feature>
<evidence type="ECO:0000256" key="2">
    <source>
        <dbReference type="ARBA" id="ARBA00007658"/>
    </source>
</evidence>
<keyword evidence="3" id="KW-0256">Endoplasmic reticulum</keyword>
<keyword evidence="9" id="KW-0732">Signal</keyword>
<dbReference type="PANTHER" id="PTHR45679">
    <property type="entry name" value="ER DEGRADATION-ENHANCING ALPHA-MANNOSIDASE-LIKE PROTEIN 2"/>
    <property type="match status" value="1"/>
</dbReference>
<dbReference type="UniPathway" id="UPA00378"/>
<dbReference type="InterPro" id="IPR044674">
    <property type="entry name" value="EDEM1/2/3"/>
</dbReference>
<comment type="cofactor">
    <cofactor evidence="6">
        <name>Ca(2+)</name>
        <dbReference type="ChEBI" id="CHEBI:29108"/>
    </cofactor>
</comment>
<keyword evidence="11" id="KW-1185">Reference proteome</keyword>
<evidence type="ECO:0000256" key="1">
    <source>
        <dbReference type="ARBA" id="ARBA00004240"/>
    </source>
</evidence>
<dbReference type="GO" id="GO:1904380">
    <property type="term" value="P:endoplasmic reticulum mannose trimming"/>
    <property type="evidence" value="ECO:0007669"/>
    <property type="project" value="InterPro"/>
</dbReference>
<keyword evidence="6" id="KW-0106">Calcium</keyword>